<reference evidence="1 2" key="1">
    <citation type="submission" date="2019-12" db="EMBL/GenBank/DDBJ databases">
        <title>Corynebacterium sp. nov., isolated from feces of the Anser Albifrons in China.</title>
        <authorList>
            <person name="Liu Q."/>
        </authorList>
    </citation>
    <scope>NUCLEOTIDE SEQUENCE [LARGE SCALE GENOMIC DNA]</scope>
    <source>
        <strain evidence="1 2">23H37-10</strain>
    </source>
</reference>
<keyword evidence="2" id="KW-1185">Reference proteome</keyword>
<sequence>MDCEKIRAALSARLDGENSTLPDELVDAHLEGCEDCQRWYATVTALGRQLRMTSAPPCAPSIAGQEAAARVLGAAESFPQVTGNLRARQLPLLVSRILLAVLATVYIGWAAVLLFGSTVGVAGGSNPAAASAPYGASSDPMLARFVIDAATARFALGAGLAWACFRPRSAGALLPVYLGMWAFGAGFATRDVVLGLIEYSSDLPSLLGSLFIHLLAVIALLGCWLARINAVTPLRQSWRWLTARPMNFSATDVQRNSTYRPGD</sequence>
<gene>
    <name evidence="1" type="ORF">GP473_06795</name>
</gene>
<dbReference type="RefSeq" id="WP_185770151.1">
    <property type="nucleotide sequence ID" value="NZ_WWCA01000010.1"/>
</dbReference>
<organism evidence="1 2">
    <name type="scientific">Corynebacterium anserum</name>
    <dbReference type="NCBI Taxonomy" id="2684406"/>
    <lineage>
        <taxon>Bacteria</taxon>
        <taxon>Bacillati</taxon>
        <taxon>Actinomycetota</taxon>
        <taxon>Actinomycetes</taxon>
        <taxon>Mycobacteriales</taxon>
        <taxon>Corynebacteriaceae</taxon>
        <taxon>Corynebacterium</taxon>
    </lineage>
</organism>
<dbReference type="Proteomes" id="UP000515275">
    <property type="component" value="Chromosome"/>
</dbReference>
<evidence type="ECO:0000313" key="2">
    <source>
        <dbReference type="Proteomes" id="UP000515275"/>
    </source>
</evidence>
<dbReference type="InterPro" id="IPR027383">
    <property type="entry name" value="Znf_put"/>
</dbReference>
<dbReference type="EMBL" id="CP046883">
    <property type="protein sequence ID" value="QNH96399.1"/>
    <property type="molecule type" value="Genomic_DNA"/>
</dbReference>
<evidence type="ECO:0000313" key="1">
    <source>
        <dbReference type="EMBL" id="QNH96399.1"/>
    </source>
</evidence>
<accession>A0A7G7YPH9</accession>
<name>A0A7G7YPH9_9CORY</name>
<protein>
    <submittedName>
        <fullName evidence="1">Uncharacterized protein</fullName>
    </submittedName>
</protein>
<proteinExistence type="predicted"/>
<dbReference type="KEGG" id="cans:GP473_06795"/>
<dbReference type="Pfam" id="PF13490">
    <property type="entry name" value="zf-HC2"/>
    <property type="match status" value="1"/>
</dbReference>
<dbReference type="AlphaFoldDB" id="A0A7G7YPH9"/>